<dbReference type="PANTHER" id="PTHR43213">
    <property type="entry name" value="BIFUNCTIONAL DTTP/UTP PYROPHOSPHATASE/METHYLTRANSFERASE PROTEIN-RELATED"/>
    <property type="match status" value="1"/>
</dbReference>
<comment type="caution">
    <text evidence="4">Lacks conserved residue(s) required for the propagation of feature annotation.</text>
</comment>
<reference evidence="5 6" key="1">
    <citation type="submission" date="2018-06" db="EMBL/GenBank/DDBJ databases">
        <title>Complete genome of Desulfovibrio marinus P48SEP.</title>
        <authorList>
            <person name="Crispim J.S."/>
            <person name="Vidigal P.M.P."/>
            <person name="Silva L.C.F."/>
            <person name="Araujo L.C."/>
            <person name="Laguardia C.N."/>
            <person name="Dias R.S."/>
            <person name="Sousa M.P."/>
            <person name="Paula S.O."/>
            <person name="Silva C."/>
        </authorList>
    </citation>
    <scope>NUCLEOTIDE SEQUENCE [LARGE SCALE GENOMIC DNA]</scope>
    <source>
        <strain evidence="5 6">P48SEP</strain>
    </source>
</reference>
<dbReference type="AlphaFoldDB" id="A0A6P1ZKQ2"/>
<accession>A0A6P1ZKQ2</accession>
<evidence type="ECO:0000256" key="4">
    <source>
        <dbReference type="HAMAP-Rule" id="MF_00528"/>
    </source>
</evidence>
<evidence type="ECO:0000256" key="2">
    <source>
        <dbReference type="ARBA" id="ARBA00022801"/>
    </source>
</evidence>
<feature type="site" description="Important for substrate specificity" evidence="4">
    <location>
        <position position="22"/>
    </location>
</feature>
<dbReference type="Pfam" id="PF02545">
    <property type="entry name" value="Maf"/>
    <property type="match status" value="1"/>
</dbReference>
<dbReference type="EC" id="3.6.1.9" evidence="4"/>
<dbReference type="HAMAP" id="MF_00528">
    <property type="entry name" value="Maf"/>
    <property type="match status" value="1"/>
</dbReference>
<comment type="catalytic activity">
    <reaction evidence="4">
        <text>dTTP + H2O = dTMP + diphosphate + H(+)</text>
        <dbReference type="Rhea" id="RHEA:28534"/>
        <dbReference type="ChEBI" id="CHEBI:15377"/>
        <dbReference type="ChEBI" id="CHEBI:15378"/>
        <dbReference type="ChEBI" id="CHEBI:33019"/>
        <dbReference type="ChEBI" id="CHEBI:37568"/>
        <dbReference type="ChEBI" id="CHEBI:63528"/>
        <dbReference type="EC" id="3.6.1.9"/>
    </reaction>
</comment>
<dbReference type="OrthoDB" id="9807767at2"/>
<comment type="cofactor">
    <cofactor evidence="1 4">
        <name>a divalent metal cation</name>
        <dbReference type="ChEBI" id="CHEBI:60240"/>
    </cofactor>
</comment>
<evidence type="ECO:0000313" key="6">
    <source>
        <dbReference type="Proteomes" id="UP000434052"/>
    </source>
</evidence>
<dbReference type="Proteomes" id="UP000434052">
    <property type="component" value="Unassembled WGS sequence"/>
</dbReference>
<keyword evidence="2 4" id="KW-0378">Hydrolase</keyword>
<comment type="caution">
    <text evidence="5">The sequence shown here is derived from an EMBL/GenBank/DDBJ whole genome shotgun (WGS) entry which is preliminary data.</text>
</comment>
<name>A0A6P1ZKQ2_9BACT</name>
<keyword evidence="4" id="KW-0963">Cytoplasm</keyword>
<dbReference type="InterPro" id="IPR029001">
    <property type="entry name" value="ITPase-like_fam"/>
</dbReference>
<feature type="active site" description="Proton acceptor" evidence="4">
    <location>
        <position position="80"/>
    </location>
</feature>
<comment type="catalytic activity">
    <reaction evidence="4">
        <text>UTP + H2O = UMP + diphosphate + H(+)</text>
        <dbReference type="Rhea" id="RHEA:29395"/>
        <dbReference type="ChEBI" id="CHEBI:15377"/>
        <dbReference type="ChEBI" id="CHEBI:15378"/>
        <dbReference type="ChEBI" id="CHEBI:33019"/>
        <dbReference type="ChEBI" id="CHEBI:46398"/>
        <dbReference type="ChEBI" id="CHEBI:57865"/>
        <dbReference type="EC" id="3.6.1.9"/>
    </reaction>
</comment>
<dbReference type="PANTHER" id="PTHR43213:SF5">
    <property type="entry name" value="BIFUNCTIONAL DTTP_UTP PYROPHOSPHATASE_METHYLTRANSFERASE PROTEIN-RELATED"/>
    <property type="match status" value="1"/>
</dbReference>
<comment type="subcellular location">
    <subcellularLocation>
        <location evidence="4">Cytoplasm</location>
    </subcellularLocation>
</comment>
<organism evidence="5 6">
    <name type="scientific">Oceanidesulfovibrio marinus</name>
    <dbReference type="NCBI Taxonomy" id="370038"/>
    <lineage>
        <taxon>Bacteria</taxon>
        <taxon>Pseudomonadati</taxon>
        <taxon>Thermodesulfobacteriota</taxon>
        <taxon>Desulfovibrionia</taxon>
        <taxon>Desulfovibrionales</taxon>
        <taxon>Desulfovibrionaceae</taxon>
        <taxon>Oceanidesulfovibrio</taxon>
    </lineage>
</organism>
<protein>
    <recommendedName>
        <fullName evidence="4">dTTP/UTP pyrophosphatase</fullName>
        <shortName evidence="4">dTTPase/UTPase</shortName>
        <ecNumber evidence="4">3.6.1.9</ecNumber>
    </recommendedName>
    <alternativeName>
        <fullName evidence="4">Nucleoside triphosphate pyrophosphatase</fullName>
    </alternativeName>
    <alternativeName>
        <fullName evidence="4">Nucleotide pyrophosphatase</fullName>
        <shortName evidence="4">Nucleotide PPase</shortName>
    </alternativeName>
</protein>
<dbReference type="PIRSF" id="PIRSF006305">
    <property type="entry name" value="Maf"/>
    <property type="match status" value="1"/>
</dbReference>
<sequence>MTHPEAIVEGAPSFILASASPRRNELLASVGLDFTVIPSTAEEPPPLAGETPEEYATRMAVLKAREVAARSPGRLILAADTVVALGNAILGKPADMAHALRMLEGLCGKKHATAEERVAGVRRHAVTTGCCWLDGRATAKGGGAGEPAAQEQSFAVTTQVLMSLMDTAVLERYVATREAMDKAGGYAIQGKAGFMVRAIDGSYSNVVGLPLAEVVEALVD</sequence>
<dbReference type="GO" id="GO:0047429">
    <property type="term" value="F:nucleoside triphosphate diphosphatase activity"/>
    <property type="evidence" value="ECO:0007669"/>
    <property type="project" value="UniProtKB-EC"/>
</dbReference>
<dbReference type="EMBL" id="QMIF01000005">
    <property type="protein sequence ID" value="TVM34150.1"/>
    <property type="molecule type" value="Genomic_DNA"/>
</dbReference>
<dbReference type="GO" id="GO:0009117">
    <property type="term" value="P:nucleotide metabolic process"/>
    <property type="evidence" value="ECO:0007669"/>
    <property type="project" value="UniProtKB-KW"/>
</dbReference>
<comment type="function">
    <text evidence="4">Nucleoside triphosphate pyrophosphatase that hydrolyzes dTTP and UTP. May have a dual role in cell division arrest and in preventing the incorporation of modified nucleotides into cellular nucleic acids.</text>
</comment>
<feature type="site" description="Important for substrate specificity" evidence="4">
    <location>
        <position position="81"/>
    </location>
</feature>
<keyword evidence="3 4" id="KW-0546">Nucleotide metabolism</keyword>
<dbReference type="Gene3D" id="3.90.950.10">
    <property type="match status" value="1"/>
</dbReference>
<evidence type="ECO:0000256" key="3">
    <source>
        <dbReference type="ARBA" id="ARBA00023080"/>
    </source>
</evidence>
<dbReference type="SUPFAM" id="SSF52972">
    <property type="entry name" value="ITPase-like"/>
    <property type="match status" value="1"/>
</dbReference>
<comment type="similarity">
    <text evidence="4">Belongs to the Maf family. YhdE subfamily.</text>
</comment>
<dbReference type="GO" id="GO:0005737">
    <property type="term" value="C:cytoplasm"/>
    <property type="evidence" value="ECO:0007669"/>
    <property type="project" value="UniProtKB-SubCell"/>
</dbReference>
<evidence type="ECO:0000256" key="1">
    <source>
        <dbReference type="ARBA" id="ARBA00001968"/>
    </source>
</evidence>
<gene>
    <name evidence="5" type="primary">maf</name>
    <name evidence="5" type="ORF">DQK91_09630</name>
</gene>
<proteinExistence type="inferred from homology"/>
<dbReference type="InterPro" id="IPR003697">
    <property type="entry name" value="Maf-like"/>
</dbReference>
<dbReference type="NCBIfam" id="TIGR00172">
    <property type="entry name" value="maf"/>
    <property type="match status" value="1"/>
</dbReference>
<dbReference type="CDD" id="cd00555">
    <property type="entry name" value="Maf"/>
    <property type="match status" value="1"/>
</dbReference>
<dbReference type="RefSeq" id="WP_144305147.1">
    <property type="nucleotide sequence ID" value="NZ_QMIF01000005.1"/>
</dbReference>
<feature type="site" description="Important for substrate specificity" evidence="4">
    <location>
        <position position="189"/>
    </location>
</feature>
<evidence type="ECO:0000313" key="5">
    <source>
        <dbReference type="EMBL" id="TVM34150.1"/>
    </source>
</evidence>